<evidence type="ECO:0000256" key="1">
    <source>
        <dbReference type="ARBA" id="ARBA00007692"/>
    </source>
</evidence>
<proteinExistence type="inferred from homology"/>
<evidence type="ECO:0000256" key="2">
    <source>
        <dbReference type="ARBA" id="ARBA00022472"/>
    </source>
</evidence>
<dbReference type="InterPro" id="IPR003690">
    <property type="entry name" value="MTERF"/>
</dbReference>
<dbReference type="EMBL" id="JAWXYG010000013">
    <property type="protein sequence ID" value="KAK4255974.1"/>
    <property type="molecule type" value="Genomic_DNA"/>
</dbReference>
<gene>
    <name evidence="4" type="ORF">QN277_008897</name>
</gene>
<dbReference type="InterPro" id="IPR038538">
    <property type="entry name" value="MTERF_sf"/>
</dbReference>
<comment type="similarity">
    <text evidence="1">Belongs to the mTERF family.</text>
</comment>
<dbReference type="GO" id="GO:0003676">
    <property type="term" value="F:nucleic acid binding"/>
    <property type="evidence" value="ECO:0007669"/>
    <property type="project" value="InterPro"/>
</dbReference>
<evidence type="ECO:0000313" key="4">
    <source>
        <dbReference type="EMBL" id="KAK4255974.1"/>
    </source>
</evidence>
<sequence length="383" mass="44020">MFCFLRKTIPNFGHIIDSTCPALVQLLSVQNHRLLVRYCNSIASGRHSFTVSYLIDKCGFSPQEAASASKFVSFESLEKPDSVINFLKNHGFLQSQIFRFIKEVPQFLRYDPEKNFLPKIEFFISRGVSSSDIPKIICSCPTIMKRSLSKQLIPSFDFFRGLFQSDDRFIKALRCCSAILLDINTHAVPNMKLLREIGVPESNVIRMLQMFPRALVKNPSGFKMNVEESKEMGFDPSRFHFILALWALSSLSKSTWEKKVNVYKKWGWSDEDILVAFRRYPIFMKASEDKIDAIMEFLINKLGCDASTVTRYPHIFSLSLKRRLIPRGAVIEVLLSKGLVKKKTLPVVFIYTDSTFLKRFIMNNKKEASELLNLYKGKLELAT</sequence>
<keyword evidence="2" id="KW-0804">Transcription</keyword>
<dbReference type="AlphaFoldDB" id="A0AAE1IU74"/>
<keyword evidence="2" id="KW-0805">Transcription regulation</keyword>
<dbReference type="PANTHER" id="PTHR13068:SF166">
    <property type="entry name" value="TRANSCRIPTION TERMINATION FACTOR MTERF15, MITOCHONDRIAL-LIKE"/>
    <property type="match status" value="1"/>
</dbReference>
<dbReference type="PANTHER" id="PTHR13068">
    <property type="entry name" value="CGI-12 PROTEIN-RELATED"/>
    <property type="match status" value="1"/>
</dbReference>
<reference evidence="4" key="1">
    <citation type="submission" date="2023-10" db="EMBL/GenBank/DDBJ databases">
        <title>Chromosome-level genome of the transformable northern wattle, Acacia crassicarpa.</title>
        <authorList>
            <person name="Massaro I."/>
            <person name="Sinha N.R."/>
            <person name="Poethig S."/>
            <person name="Leichty A.R."/>
        </authorList>
    </citation>
    <scope>NUCLEOTIDE SEQUENCE</scope>
    <source>
        <strain evidence="4">Acra3RX</strain>
        <tissue evidence="4">Leaf</tissue>
    </source>
</reference>
<dbReference type="FunFam" id="1.25.70.10:FF:000001">
    <property type="entry name" value="Mitochondrial transcription termination factor-like"/>
    <property type="match status" value="1"/>
</dbReference>
<dbReference type="Proteomes" id="UP001293593">
    <property type="component" value="Unassembled WGS sequence"/>
</dbReference>
<dbReference type="Pfam" id="PF02536">
    <property type="entry name" value="mTERF"/>
    <property type="match status" value="1"/>
</dbReference>
<keyword evidence="2" id="KW-0806">Transcription termination</keyword>
<comment type="caution">
    <text evidence="4">The sequence shown here is derived from an EMBL/GenBank/DDBJ whole genome shotgun (WGS) entry which is preliminary data.</text>
</comment>
<protein>
    <submittedName>
        <fullName evidence="4">Uncharacterized protein</fullName>
    </submittedName>
</protein>
<dbReference type="GO" id="GO:0006353">
    <property type="term" value="P:DNA-templated transcription termination"/>
    <property type="evidence" value="ECO:0007669"/>
    <property type="project" value="UniProtKB-KW"/>
</dbReference>
<dbReference type="SMART" id="SM00733">
    <property type="entry name" value="Mterf"/>
    <property type="match status" value="7"/>
</dbReference>
<evidence type="ECO:0000313" key="5">
    <source>
        <dbReference type="Proteomes" id="UP001293593"/>
    </source>
</evidence>
<accession>A0AAE1IU74</accession>
<name>A0AAE1IU74_9FABA</name>
<evidence type="ECO:0000256" key="3">
    <source>
        <dbReference type="ARBA" id="ARBA00022946"/>
    </source>
</evidence>
<organism evidence="4 5">
    <name type="scientific">Acacia crassicarpa</name>
    <name type="common">northern wattle</name>
    <dbReference type="NCBI Taxonomy" id="499986"/>
    <lineage>
        <taxon>Eukaryota</taxon>
        <taxon>Viridiplantae</taxon>
        <taxon>Streptophyta</taxon>
        <taxon>Embryophyta</taxon>
        <taxon>Tracheophyta</taxon>
        <taxon>Spermatophyta</taxon>
        <taxon>Magnoliopsida</taxon>
        <taxon>eudicotyledons</taxon>
        <taxon>Gunneridae</taxon>
        <taxon>Pentapetalae</taxon>
        <taxon>rosids</taxon>
        <taxon>fabids</taxon>
        <taxon>Fabales</taxon>
        <taxon>Fabaceae</taxon>
        <taxon>Caesalpinioideae</taxon>
        <taxon>mimosoid clade</taxon>
        <taxon>Acacieae</taxon>
        <taxon>Acacia</taxon>
    </lineage>
</organism>
<keyword evidence="5" id="KW-1185">Reference proteome</keyword>
<dbReference type="Gene3D" id="1.25.70.10">
    <property type="entry name" value="Transcription termination factor 3, mitochondrial"/>
    <property type="match status" value="1"/>
</dbReference>
<keyword evidence="3" id="KW-0809">Transit peptide</keyword>